<evidence type="ECO:0000313" key="7">
    <source>
        <dbReference type="EMBL" id="BAM02341.1"/>
    </source>
</evidence>
<dbReference type="HOGENOM" id="CLU_024979_1_2_0"/>
<dbReference type="KEGG" id="phm:PSMK_01820"/>
<feature type="region of interest" description="Disordered" evidence="5">
    <location>
        <begin position="281"/>
        <end position="331"/>
    </location>
</feature>
<proteinExistence type="inferred from homology"/>
<feature type="domain" description="RNA-binding S4" evidence="6">
    <location>
        <begin position="12"/>
        <end position="74"/>
    </location>
</feature>
<dbReference type="STRING" id="1142394.PSMK_01820"/>
<dbReference type="GO" id="GO:0000455">
    <property type="term" value="P:enzyme-directed rRNA pseudouridine synthesis"/>
    <property type="evidence" value="ECO:0007669"/>
    <property type="project" value="UniProtKB-ARBA"/>
</dbReference>
<evidence type="ECO:0000259" key="6">
    <source>
        <dbReference type="SMART" id="SM00363"/>
    </source>
</evidence>
<dbReference type="OrthoDB" id="9807213at2"/>
<reference evidence="7 8" key="1">
    <citation type="submission" date="2012-02" db="EMBL/GenBank/DDBJ databases">
        <title>Complete genome sequence of Phycisphaera mikurensis NBRC 102666.</title>
        <authorList>
            <person name="Ankai A."/>
            <person name="Hosoyama A."/>
            <person name="Terui Y."/>
            <person name="Sekine M."/>
            <person name="Fukai R."/>
            <person name="Kato Y."/>
            <person name="Nakamura S."/>
            <person name="Yamada-Narita S."/>
            <person name="Kawakoshi A."/>
            <person name="Fukunaga Y."/>
            <person name="Yamazaki S."/>
            <person name="Fujita N."/>
        </authorList>
    </citation>
    <scope>NUCLEOTIDE SEQUENCE [LARGE SCALE GENOMIC DNA]</scope>
    <source>
        <strain evidence="8">NBRC 102666 / KCTC 22515 / FYK2301M01</strain>
    </source>
</reference>
<dbReference type="GO" id="GO:0120159">
    <property type="term" value="F:rRNA pseudouridine synthase activity"/>
    <property type="evidence" value="ECO:0007669"/>
    <property type="project" value="UniProtKB-ARBA"/>
</dbReference>
<evidence type="ECO:0000256" key="5">
    <source>
        <dbReference type="SAM" id="MobiDB-lite"/>
    </source>
</evidence>
<dbReference type="AlphaFoldDB" id="I0IAQ3"/>
<dbReference type="InterPro" id="IPR050343">
    <property type="entry name" value="RsuA_PseudoU_synthase"/>
</dbReference>
<dbReference type="CDD" id="cd02870">
    <property type="entry name" value="PseudoU_synth_RsuA_like"/>
    <property type="match status" value="1"/>
</dbReference>
<dbReference type="PROSITE" id="PS01149">
    <property type="entry name" value="PSI_RSU"/>
    <property type="match status" value="1"/>
</dbReference>
<keyword evidence="2 4" id="KW-0413">Isomerase</keyword>
<dbReference type="Gene3D" id="3.30.70.580">
    <property type="entry name" value="Pseudouridine synthase I, catalytic domain, N-terminal subdomain"/>
    <property type="match status" value="1"/>
</dbReference>
<evidence type="ECO:0000256" key="4">
    <source>
        <dbReference type="RuleBase" id="RU003887"/>
    </source>
</evidence>
<dbReference type="InterPro" id="IPR000748">
    <property type="entry name" value="PsdUridine_synth_RsuA/RluB/E/F"/>
</dbReference>
<evidence type="ECO:0000256" key="3">
    <source>
        <dbReference type="PROSITE-ProRule" id="PRU00182"/>
    </source>
</evidence>
<dbReference type="Pfam" id="PF01479">
    <property type="entry name" value="S4"/>
    <property type="match status" value="1"/>
</dbReference>
<dbReference type="InterPro" id="IPR006145">
    <property type="entry name" value="PsdUridine_synth_RsuA/RluA"/>
</dbReference>
<dbReference type="InterPro" id="IPR002942">
    <property type="entry name" value="S4_RNA-bd"/>
</dbReference>
<dbReference type="EC" id="5.4.99.-" evidence="4"/>
<evidence type="ECO:0000256" key="1">
    <source>
        <dbReference type="ARBA" id="ARBA00008348"/>
    </source>
</evidence>
<dbReference type="InterPro" id="IPR036986">
    <property type="entry name" value="S4_RNA-bd_sf"/>
</dbReference>
<dbReference type="InterPro" id="IPR020103">
    <property type="entry name" value="PsdUridine_synth_cat_dom_sf"/>
</dbReference>
<dbReference type="PANTHER" id="PTHR47683:SF2">
    <property type="entry name" value="RNA-BINDING S4 DOMAIN-CONTAINING PROTEIN"/>
    <property type="match status" value="1"/>
</dbReference>
<dbReference type="EMBL" id="AP012338">
    <property type="protein sequence ID" value="BAM02341.1"/>
    <property type="molecule type" value="Genomic_DNA"/>
</dbReference>
<dbReference type="Gene3D" id="3.30.70.1560">
    <property type="entry name" value="Alpha-L RNA-binding motif"/>
    <property type="match status" value="1"/>
</dbReference>
<dbReference type="Proteomes" id="UP000007881">
    <property type="component" value="Chromosome"/>
</dbReference>
<dbReference type="eggNOG" id="COG1187">
    <property type="taxonomic scope" value="Bacteria"/>
</dbReference>
<dbReference type="PANTHER" id="PTHR47683">
    <property type="entry name" value="PSEUDOURIDINE SYNTHASE FAMILY PROTEIN-RELATED"/>
    <property type="match status" value="1"/>
</dbReference>
<dbReference type="SMART" id="SM00363">
    <property type="entry name" value="S4"/>
    <property type="match status" value="1"/>
</dbReference>
<dbReference type="GO" id="GO:0003723">
    <property type="term" value="F:RNA binding"/>
    <property type="evidence" value="ECO:0007669"/>
    <property type="project" value="UniProtKB-KW"/>
</dbReference>
<dbReference type="InterPro" id="IPR020094">
    <property type="entry name" value="TruA/RsuA/RluB/E/F_N"/>
</dbReference>
<feature type="compositionally biased region" description="Low complexity" evidence="5">
    <location>
        <begin position="305"/>
        <end position="323"/>
    </location>
</feature>
<gene>
    <name evidence="7" type="primary">rluB</name>
    <name evidence="7" type="ordered locus">PSMK_01820</name>
</gene>
<dbReference type="Gene3D" id="3.10.290.10">
    <property type="entry name" value="RNA-binding S4 domain"/>
    <property type="match status" value="1"/>
</dbReference>
<dbReference type="NCBIfam" id="TIGR00093">
    <property type="entry name" value="pseudouridine synthase"/>
    <property type="match status" value="1"/>
</dbReference>
<dbReference type="FunFam" id="3.10.290.10:FF:000003">
    <property type="entry name" value="Pseudouridine synthase"/>
    <property type="match status" value="1"/>
</dbReference>
<keyword evidence="3" id="KW-0694">RNA-binding</keyword>
<dbReference type="CDD" id="cd00165">
    <property type="entry name" value="S4"/>
    <property type="match status" value="1"/>
</dbReference>
<protein>
    <recommendedName>
        <fullName evidence="4">Pseudouridine synthase</fullName>
        <ecNumber evidence="4">5.4.99.-</ecNumber>
    </recommendedName>
</protein>
<accession>I0IAQ3</accession>
<dbReference type="InterPro" id="IPR018496">
    <property type="entry name" value="PsdUridine_synth_RsuA/RluB_CS"/>
</dbReference>
<dbReference type="InterPro" id="IPR042092">
    <property type="entry name" value="PsdUridine_s_RsuA/RluB/E/F_cat"/>
</dbReference>
<name>I0IAQ3_PHYMF</name>
<dbReference type="PROSITE" id="PS50889">
    <property type="entry name" value="S4"/>
    <property type="match status" value="1"/>
</dbReference>
<dbReference type="RefSeq" id="WP_014435561.1">
    <property type="nucleotide sequence ID" value="NC_017080.1"/>
</dbReference>
<dbReference type="Pfam" id="PF00849">
    <property type="entry name" value="PseudoU_synth_2"/>
    <property type="match status" value="1"/>
</dbReference>
<evidence type="ECO:0000256" key="2">
    <source>
        <dbReference type="ARBA" id="ARBA00023235"/>
    </source>
</evidence>
<organism evidence="7 8">
    <name type="scientific">Phycisphaera mikurensis (strain NBRC 102666 / KCTC 22515 / FYK2301M01)</name>
    <dbReference type="NCBI Taxonomy" id="1142394"/>
    <lineage>
        <taxon>Bacteria</taxon>
        <taxon>Pseudomonadati</taxon>
        <taxon>Planctomycetota</taxon>
        <taxon>Phycisphaerae</taxon>
        <taxon>Phycisphaerales</taxon>
        <taxon>Phycisphaeraceae</taxon>
        <taxon>Phycisphaera</taxon>
    </lineage>
</organism>
<comment type="similarity">
    <text evidence="1 4">Belongs to the pseudouridine synthase RsuA family.</text>
</comment>
<sequence>MQHAYTDKQRGPRLQKVLAEAGVASRRACEGLIAEGRVTVNGDRVETLPAFVDPREDRLAVDGREVARPRRAAANHPTAGKHYVMLHKPRGVISTVADEPGMDRRTVTDLVRLPGRVRLFPVGRLDADSTGLLLLTDDGELTQRLTHPRYGVQKSYRVTVRGKLENEDADRLRRGLLLTDRKRARQLENRGHEIAPRRAAVESVRILRHEVDHTRGHRTQLAITLKEGQNREIRRLLARLGFNVHRLERTSLGPLRIRGLKPGSWRTLERVELQQLRRAAGLASGAAGGKPQREGNRPPRGGGNAWAAAAGRAEGVDAGADAAPRTGEVPS</sequence>
<dbReference type="SUPFAM" id="SSF55120">
    <property type="entry name" value="Pseudouridine synthase"/>
    <property type="match status" value="1"/>
</dbReference>
<evidence type="ECO:0000313" key="8">
    <source>
        <dbReference type="Proteomes" id="UP000007881"/>
    </source>
</evidence>
<keyword evidence="8" id="KW-1185">Reference proteome</keyword>
<dbReference type="SUPFAM" id="SSF55174">
    <property type="entry name" value="Alpha-L RNA-binding motif"/>
    <property type="match status" value="1"/>
</dbReference>